<feature type="transmembrane region" description="Helical" evidence="5">
    <location>
        <begin position="56"/>
        <end position="76"/>
    </location>
</feature>
<dbReference type="EMBL" id="JADBDY010000001">
    <property type="protein sequence ID" value="MBE1456856.1"/>
    <property type="molecule type" value="Genomic_DNA"/>
</dbReference>
<dbReference type="SUPFAM" id="SSF103473">
    <property type="entry name" value="MFS general substrate transporter"/>
    <property type="match status" value="1"/>
</dbReference>
<feature type="transmembrane region" description="Helical" evidence="5">
    <location>
        <begin position="21"/>
        <end position="44"/>
    </location>
</feature>
<name>A0ABR9HCV5_9ACTN</name>
<dbReference type="PANTHER" id="PTHR23501">
    <property type="entry name" value="MAJOR FACILITATOR SUPERFAMILY"/>
    <property type="match status" value="1"/>
</dbReference>
<evidence type="ECO:0000256" key="5">
    <source>
        <dbReference type="SAM" id="Phobius"/>
    </source>
</evidence>
<feature type="transmembrane region" description="Helical" evidence="5">
    <location>
        <begin position="360"/>
        <end position="383"/>
    </location>
</feature>
<dbReference type="Gene3D" id="1.20.1250.20">
    <property type="entry name" value="MFS general substrate transporter like domains"/>
    <property type="match status" value="2"/>
</dbReference>
<evidence type="ECO:0000256" key="2">
    <source>
        <dbReference type="ARBA" id="ARBA00022692"/>
    </source>
</evidence>
<feature type="transmembrane region" description="Helical" evidence="5">
    <location>
        <begin position="173"/>
        <end position="195"/>
    </location>
</feature>
<feature type="domain" description="Major facilitator superfamily (MFS) profile" evidence="6">
    <location>
        <begin position="20"/>
        <end position="451"/>
    </location>
</feature>
<evidence type="ECO:0000313" key="8">
    <source>
        <dbReference type="Proteomes" id="UP000598217"/>
    </source>
</evidence>
<dbReference type="InterPro" id="IPR036259">
    <property type="entry name" value="MFS_trans_sf"/>
</dbReference>
<feature type="transmembrane region" description="Helical" evidence="5">
    <location>
        <begin position="145"/>
        <end position="167"/>
    </location>
</feature>
<feature type="transmembrane region" description="Helical" evidence="5">
    <location>
        <begin position="404"/>
        <end position="422"/>
    </location>
</feature>
<proteinExistence type="predicted"/>
<feature type="transmembrane region" description="Helical" evidence="5">
    <location>
        <begin position="268"/>
        <end position="287"/>
    </location>
</feature>
<evidence type="ECO:0000256" key="4">
    <source>
        <dbReference type="ARBA" id="ARBA00023136"/>
    </source>
</evidence>
<dbReference type="PANTHER" id="PTHR23501:SF154">
    <property type="entry name" value="MULTIDRUG-EFFLUX TRANSPORTER RV1634-RELATED"/>
    <property type="match status" value="1"/>
</dbReference>
<accession>A0ABR9HCV5</accession>
<evidence type="ECO:0000256" key="1">
    <source>
        <dbReference type="ARBA" id="ARBA00004651"/>
    </source>
</evidence>
<feature type="transmembrane region" description="Helical" evidence="5">
    <location>
        <begin position="88"/>
        <end position="113"/>
    </location>
</feature>
<keyword evidence="2 5" id="KW-0812">Transmembrane</keyword>
<dbReference type="InterPro" id="IPR011701">
    <property type="entry name" value="MFS"/>
</dbReference>
<dbReference type="Pfam" id="PF07690">
    <property type="entry name" value="MFS_1"/>
    <property type="match status" value="1"/>
</dbReference>
<feature type="transmembrane region" description="Helical" evidence="5">
    <location>
        <begin position="428"/>
        <end position="446"/>
    </location>
</feature>
<feature type="transmembrane region" description="Helical" evidence="5">
    <location>
        <begin position="119"/>
        <end position="138"/>
    </location>
</feature>
<protein>
    <submittedName>
        <fullName evidence="7">MFS family permease</fullName>
    </submittedName>
</protein>
<evidence type="ECO:0000313" key="7">
    <source>
        <dbReference type="EMBL" id="MBE1456856.1"/>
    </source>
</evidence>
<dbReference type="RefSeq" id="WP_225942341.1">
    <property type="nucleotide sequence ID" value="NZ_BMXJ01000002.1"/>
</dbReference>
<keyword evidence="8" id="KW-1185">Reference proteome</keyword>
<comment type="subcellular location">
    <subcellularLocation>
        <location evidence="1">Cell membrane</location>
        <topology evidence="1">Multi-pass membrane protein</topology>
    </subcellularLocation>
</comment>
<keyword evidence="3 5" id="KW-1133">Transmembrane helix</keyword>
<feature type="transmembrane region" description="Helical" evidence="5">
    <location>
        <begin position="207"/>
        <end position="227"/>
    </location>
</feature>
<feature type="transmembrane region" description="Helical" evidence="5">
    <location>
        <begin position="332"/>
        <end position="354"/>
    </location>
</feature>
<feature type="transmembrane region" description="Helical" evidence="5">
    <location>
        <begin position="233"/>
        <end position="256"/>
    </location>
</feature>
<keyword evidence="4 5" id="KW-0472">Membrane</keyword>
<comment type="caution">
    <text evidence="7">The sequence shown here is derived from an EMBL/GenBank/DDBJ whole genome shotgun (WGS) entry which is preliminary data.</text>
</comment>
<feature type="transmembrane region" description="Helical" evidence="5">
    <location>
        <begin position="299"/>
        <end position="320"/>
    </location>
</feature>
<dbReference type="Proteomes" id="UP000598217">
    <property type="component" value="Unassembled WGS sequence"/>
</dbReference>
<sequence>MTSGLGVPSPATRLWAPGSRMLVVGVFGLMTFIAFEIFAVTTALPVVARDLDAERWYSLAFAAAVTTGLVGMTLGGTWADRSGPMRPLLFGGAAFLTGLALCAAAPAMGVFVVGRLLQGFGGGIDSVVLYVVIARFVHEDVRPRMFGLLTLAWLLPSVVGPLVSGILVQTVHWRTVFALVLAGSAVSLLFLLGVVRRAGPGHGGGSVLDGRMLWAGVAATALLGLHVSGQQSAAVLTAGTAASVLVLLVTAVRLLPEGTLRARAGVPRLVLLRALLGGAVSATDIYLPPYLQHELGYPPAVSGLVIAVGALGWAAGAWLQGRSTSGPHRPDLLWRAAAFVLCGPVGAALVVGGLLPVPAAAVACVLMGVGMGIAAPQVSSTVLTMSPEGLQGNNSSALQIAESMVTSALIAVTGGVLTVSFLGGYLAVYALTGAVALAALAVTLTLRPAGGAGEGGGFGRNG</sequence>
<reference evidence="7 8" key="1">
    <citation type="submission" date="2020-10" db="EMBL/GenBank/DDBJ databases">
        <title>Sequencing the genomes of 1000 actinobacteria strains.</title>
        <authorList>
            <person name="Klenk H.-P."/>
        </authorList>
    </citation>
    <scope>NUCLEOTIDE SEQUENCE [LARGE SCALE GENOMIC DNA]</scope>
    <source>
        <strain evidence="7 8">DSM 45157</strain>
    </source>
</reference>
<evidence type="ECO:0000256" key="3">
    <source>
        <dbReference type="ARBA" id="ARBA00022989"/>
    </source>
</evidence>
<evidence type="ECO:0000259" key="6">
    <source>
        <dbReference type="PROSITE" id="PS50850"/>
    </source>
</evidence>
<gene>
    <name evidence="7" type="ORF">H4W79_001070</name>
</gene>
<dbReference type="PROSITE" id="PS50850">
    <property type="entry name" value="MFS"/>
    <property type="match status" value="1"/>
</dbReference>
<dbReference type="PRINTS" id="PR01036">
    <property type="entry name" value="TCRTETB"/>
</dbReference>
<organism evidence="7 8">
    <name type="scientific">Nocardiopsis terrae</name>
    <dbReference type="NCBI Taxonomy" id="372655"/>
    <lineage>
        <taxon>Bacteria</taxon>
        <taxon>Bacillati</taxon>
        <taxon>Actinomycetota</taxon>
        <taxon>Actinomycetes</taxon>
        <taxon>Streptosporangiales</taxon>
        <taxon>Nocardiopsidaceae</taxon>
        <taxon>Nocardiopsis</taxon>
    </lineage>
</organism>
<dbReference type="InterPro" id="IPR020846">
    <property type="entry name" value="MFS_dom"/>
</dbReference>